<dbReference type="Gene3D" id="1.25.40.10">
    <property type="entry name" value="Tetratricopeptide repeat domain"/>
    <property type="match status" value="1"/>
</dbReference>
<gene>
    <name evidence="1" type="ORF">J0M35_19700</name>
</gene>
<reference evidence="1" key="1">
    <citation type="submission" date="2021-02" db="EMBL/GenBank/DDBJ databases">
        <title>Genome-Resolved Metagenomics of a Microbial Community Performing Photosynthetic Biological Nutrient Removal.</title>
        <authorList>
            <person name="Mcdaniel E.A."/>
        </authorList>
    </citation>
    <scope>NUCLEOTIDE SEQUENCE</scope>
    <source>
        <strain evidence="1">UWPOB_OBS1</strain>
    </source>
</reference>
<evidence type="ECO:0008006" key="3">
    <source>
        <dbReference type="Google" id="ProtNLM"/>
    </source>
</evidence>
<dbReference type="InterPro" id="IPR011990">
    <property type="entry name" value="TPR-like_helical_dom_sf"/>
</dbReference>
<name>A0A8J7PIG7_9BACT</name>
<accession>A0A8J7PIG7</accession>
<evidence type="ECO:0000313" key="1">
    <source>
        <dbReference type="EMBL" id="MBN8662603.1"/>
    </source>
</evidence>
<sequence>MPKESIKEREEEEERARAAAYTLGKELNAKQVEWLEMSVDSKTNESAVEGQLDLEEKKSQDLISRLELLGYYQFQTDAEAPKNWFRHLLGIIENFPNQSGYVASILMNSSGKLSSEQFAQASALWQKMAQALPQPNVLGNAGAFLIWRDLKEANRLLEQAHLLEPDNVRWPSHLALFNYMTYKKTKDESTKLESAKMAVKYGEITLALGSHTPWLDLEHVGECALYLNDFEKAIKCAEELEKLNIHKAHAQTANALRGLVAARSEQIALAVAALHKLEEGYSINSMTFKLAEELFKLGEIEAIKDFVGIYQAKLGAKRHLEWLDILESGNLPDLSQADF</sequence>
<proteinExistence type="predicted"/>
<organism evidence="1 2">
    <name type="scientific">Candidatus Obscuribacter phosphatis</name>
    <dbReference type="NCBI Taxonomy" id="1906157"/>
    <lineage>
        <taxon>Bacteria</taxon>
        <taxon>Bacillati</taxon>
        <taxon>Candidatus Melainabacteria</taxon>
        <taxon>Candidatus Obscuribacterales</taxon>
        <taxon>Candidatus Obscuribacteraceae</taxon>
        <taxon>Candidatus Obscuribacter</taxon>
    </lineage>
</organism>
<dbReference type="SUPFAM" id="SSF81901">
    <property type="entry name" value="HCP-like"/>
    <property type="match status" value="1"/>
</dbReference>
<dbReference type="Proteomes" id="UP000664277">
    <property type="component" value="Unassembled WGS sequence"/>
</dbReference>
<evidence type="ECO:0000313" key="2">
    <source>
        <dbReference type="Proteomes" id="UP000664277"/>
    </source>
</evidence>
<comment type="caution">
    <text evidence="1">The sequence shown here is derived from an EMBL/GenBank/DDBJ whole genome shotgun (WGS) entry which is preliminary data.</text>
</comment>
<dbReference type="EMBL" id="JAFLCK010000045">
    <property type="protein sequence ID" value="MBN8662603.1"/>
    <property type="molecule type" value="Genomic_DNA"/>
</dbReference>
<protein>
    <recommendedName>
        <fullName evidence="3">Tetratricopeptide repeat protein</fullName>
    </recommendedName>
</protein>
<dbReference type="AlphaFoldDB" id="A0A8J7PIG7"/>